<dbReference type="SUPFAM" id="SSF55797">
    <property type="entry name" value="PR-1-like"/>
    <property type="match status" value="1"/>
</dbReference>
<comment type="caution">
    <text evidence="2">The sequence shown here is derived from an EMBL/GenBank/DDBJ whole genome shotgun (WGS) entry which is preliminary data.</text>
</comment>
<dbReference type="Gene3D" id="3.40.33.10">
    <property type="entry name" value="CAP"/>
    <property type="match status" value="1"/>
</dbReference>
<sequence>MGEMLARLNAYRGSTLDTRIEEQGYRFAIVTENVAADQNTARSDEGWKNSPRHRANLLNNDVVNAGFAKAVNTNCNSYATYWTRDFGRLG</sequence>
<protein>
    <recommendedName>
        <fullName evidence="1">SCP domain-containing protein</fullName>
    </recommendedName>
</protein>
<organism evidence="2 3">
    <name type="scientific">Peronospora destructor</name>
    <dbReference type="NCBI Taxonomy" id="86335"/>
    <lineage>
        <taxon>Eukaryota</taxon>
        <taxon>Sar</taxon>
        <taxon>Stramenopiles</taxon>
        <taxon>Oomycota</taxon>
        <taxon>Peronosporomycetes</taxon>
        <taxon>Peronosporales</taxon>
        <taxon>Peronosporaceae</taxon>
        <taxon>Peronospora</taxon>
    </lineage>
</organism>
<feature type="domain" description="SCP" evidence="1">
    <location>
        <begin position="13"/>
        <end position="83"/>
    </location>
</feature>
<name>A0AAV0UHY8_9STRA</name>
<dbReference type="EMBL" id="CANTFM010001058">
    <property type="protein sequence ID" value="CAI5734394.1"/>
    <property type="molecule type" value="Genomic_DNA"/>
</dbReference>
<accession>A0AAV0UHY8</accession>
<evidence type="ECO:0000313" key="3">
    <source>
        <dbReference type="Proteomes" id="UP001162029"/>
    </source>
</evidence>
<gene>
    <name evidence="2" type="ORF">PDE001_LOCUS5697</name>
</gene>
<evidence type="ECO:0000313" key="2">
    <source>
        <dbReference type="EMBL" id="CAI5734394.1"/>
    </source>
</evidence>
<dbReference type="Proteomes" id="UP001162029">
    <property type="component" value="Unassembled WGS sequence"/>
</dbReference>
<keyword evidence="3" id="KW-1185">Reference proteome</keyword>
<dbReference type="CDD" id="cd05379">
    <property type="entry name" value="CAP_bacterial"/>
    <property type="match status" value="1"/>
</dbReference>
<dbReference type="PANTHER" id="PTHR31157">
    <property type="entry name" value="SCP DOMAIN-CONTAINING PROTEIN"/>
    <property type="match status" value="1"/>
</dbReference>
<dbReference type="PANTHER" id="PTHR31157:SF1">
    <property type="entry name" value="SCP DOMAIN-CONTAINING PROTEIN"/>
    <property type="match status" value="1"/>
</dbReference>
<dbReference type="InterPro" id="IPR035940">
    <property type="entry name" value="CAP_sf"/>
</dbReference>
<proteinExistence type="predicted"/>
<reference evidence="2" key="1">
    <citation type="submission" date="2022-12" db="EMBL/GenBank/DDBJ databases">
        <authorList>
            <person name="Webb A."/>
        </authorList>
    </citation>
    <scope>NUCLEOTIDE SEQUENCE</scope>
    <source>
        <strain evidence="2">Pd1</strain>
    </source>
</reference>
<evidence type="ECO:0000259" key="1">
    <source>
        <dbReference type="Pfam" id="PF00188"/>
    </source>
</evidence>
<dbReference type="AlphaFoldDB" id="A0AAV0UHY8"/>
<dbReference type="Pfam" id="PF00188">
    <property type="entry name" value="CAP"/>
    <property type="match status" value="1"/>
</dbReference>
<dbReference type="InterPro" id="IPR014044">
    <property type="entry name" value="CAP_dom"/>
</dbReference>